<feature type="compositionally biased region" description="Polar residues" evidence="1">
    <location>
        <begin position="437"/>
        <end position="463"/>
    </location>
</feature>
<dbReference type="EMBL" id="SPUK01000014">
    <property type="protein sequence ID" value="TQV92759.1"/>
    <property type="molecule type" value="Genomic_DNA"/>
</dbReference>
<organism evidence="3 4">
    <name type="scientific">Cordyceps javanica</name>
    <dbReference type="NCBI Taxonomy" id="43265"/>
    <lineage>
        <taxon>Eukaryota</taxon>
        <taxon>Fungi</taxon>
        <taxon>Dikarya</taxon>
        <taxon>Ascomycota</taxon>
        <taxon>Pezizomycotina</taxon>
        <taxon>Sordariomycetes</taxon>
        <taxon>Hypocreomycetidae</taxon>
        <taxon>Hypocreales</taxon>
        <taxon>Cordycipitaceae</taxon>
        <taxon>Cordyceps</taxon>
    </lineage>
</organism>
<evidence type="ECO:0000313" key="3">
    <source>
        <dbReference type="EMBL" id="TQV92759.1"/>
    </source>
</evidence>
<reference evidence="3 4" key="1">
    <citation type="journal article" date="2019" name="Appl. Microbiol. Biotechnol.">
        <title>Genome sequence of Isaria javanica and comparative genome analysis insights into family S53 peptidase evolution in fungal entomopathogens.</title>
        <authorList>
            <person name="Lin R."/>
            <person name="Zhang X."/>
            <person name="Xin B."/>
            <person name="Zou M."/>
            <person name="Gao Y."/>
            <person name="Qin F."/>
            <person name="Hu Q."/>
            <person name="Xie B."/>
            <person name="Cheng X."/>
        </authorList>
    </citation>
    <scope>NUCLEOTIDE SEQUENCE [LARGE SCALE GENOMIC DNA]</scope>
    <source>
        <strain evidence="3 4">IJ1G</strain>
    </source>
</reference>
<sequence>MASKARQSLDAPPVSRIKSSASTVSALNYPHGHLNSLNDQQEEALQKFKAVLEERGVWKRGPPPSHNDQTLLQDEYTTNAARNALSRYLRARRWIVEDAFTQFKETEDWRAANELDLLYETIDLDAYEESRRLYPQWTGRRDRRGIPLYVFEIRTLDNKTVANYEKNGAKSSFSKAKSDGKTPPGLMRLFALYENLTRFSQPFATQLTDRDSPDIPITLSTNIVDVAGVGLKQFWNLKAHMQAASQLATAHYPETLDRIFIIGAPFFFSTVWGWIKRWFDPITVSKIFILAPHEVLPTLESFIERRNIPKKYGGDLDYTFGQLGIPDPAWDGVVAWENGYSSFPSGPMIWEDVADPAGGGAQPERLQCVALGYKDGRPRREVVCTIPRTWSPPGSEAKPTTTTTTTTRNGASADAGGVAVPVEDKDAAAAAAAAASNVEQQATEQKSPESFRTADTQVDTQVDNSADAMEKLAIDEKKTATAEATPAVAQTAV</sequence>
<proteinExistence type="predicted"/>
<dbReference type="InterPro" id="IPR001251">
    <property type="entry name" value="CRAL-TRIO_dom"/>
</dbReference>
<dbReference type="PANTHER" id="PTHR45657">
    <property type="entry name" value="CRAL-TRIO DOMAIN-CONTAINING PROTEIN YKL091C-RELATED"/>
    <property type="match status" value="1"/>
</dbReference>
<evidence type="ECO:0000256" key="1">
    <source>
        <dbReference type="SAM" id="MobiDB-lite"/>
    </source>
</evidence>
<dbReference type="Pfam" id="PF00650">
    <property type="entry name" value="CRAL_TRIO"/>
    <property type="match status" value="1"/>
</dbReference>
<dbReference type="OrthoDB" id="30289at2759"/>
<feature type="region of interest" description="Disordered" evidence="1">
    <location>
        <begin position="56"/>
        <end position="75"/>
    </location>
</feature>
<feature type="region of interest" description="Disordered" evidence="1">
    <location>
        <begin position="387"/>
        <end position="416"/>
    </location>
</feature>
<protein>
    <submittedName>
        <fullName evidence="3">Phosphatidylinositol transporter</fullName>
    </submittedName>
</protein>
<comment type="caution">
    <text evidence="3">The sequence shown here is derived from an EMBL/GenBank/DDBJ whole genome shotgun (WGS) entry which is preliminary data.</text>
</comment>
<dbReference type="InterPro" id="IPR036865">
    <property type="entry name" value="CRAL-TRIO_dom_sf"/>
</dbReference>
<feature type="domain" description="CRAL-TRIO" evidence="2">
    <location>
        <begin position="126"/>
        <end position="320"/>
    </location>
</feature>
<dbReference type="PANTHER" id="PTHR45657:SF3">
    <property type="entry name" value="TRANSPORTER, PUTATIVE (AFU_ORTHOLOGUE AFUA_5G09260)-RELATED"/>
    <property type="match status" value="1"/>
</dbReference>
<dbReference type="InterPro" id="IPR036273">
    <property type="entry name" value="CRAL/TRIO_N_dom_sf"/>
</dbReference>
<gene>
    <name evidence="3" type="ORF">IF1G_08683</name>
</gene>
<dbReference type="STRING" id="43265.A0A545VNH7"/>
<keyword evidence="4" id="KW-1185">Reference proteome</keyword>
<dbReference type="CDD" id="cd00170">
    <property type="entry name" value="SEC14"/>
    <property type="match status" value="1"/>
</dbReference>
<name>A0A545VNH7_9HYPO</name>
<feature type="compositionally biased region" description="Polar residues" evidence="1">
    <location>
        <begin position="66"/>
        <end position="75"/>
    </location>
</feature>
<feature type="region of interest" description="Disordered" evidence="1">
    <location>
        <begin position="436"/>
        <end position="463"/>
    </location>
</feature>
<evidence type="ECO:0000259" key="2">
    <source>
        <dbReference type="PROSITE" id="PS50191"/>
    </source>
</evidence>
<dbReference type="PROSITE" id="PS50191">
    <property type="entry name" value="CRAL_TRIO"/>
    <property type="match status" value="1"/>
</dbReference>
<dbReference type="SUPFAM" id="SSF46938">
    <property type="entry name" value="CRAL/TRIO N-terminal domain"/>
    <property type="match status" value="1"/>
</dbReference>
<dbReference type="InterPro" id="IPR011074">
    <property type="entry name" value="CRAL/TRIO_N_dom"/>
</dbReference>
<evidence type="ECO:0000313" key="4">
    <source>
        <dbReference type="Proteomes" id="UP000315783"/>
    </source>
</evidence>
<dbReference type="Proteomes" id="UP000315783">
    <property type="component" value="Unassembled WGS sequence"/>
</dbReference>
<dbReference type="InterPro" id="IPR051026">
    <property type="entry name" value="PI/PC_transfer"/>
</dbReference>
<dbReference type="SUPFAM" id="SSF52087">
    <property type="entry name" value="CRAL/TRIO domain"/>
    <property type="match status" value="1"/>
</dbReference>
<dbReference type="SMART" id="SM00516">
    <property type="entry name" value="SEC14"/>
    <property type="match status" value="1"/>
</dbReference>
<dbReference type="AlphaFoldDB" id="A0A545VNH7"/>
<dbReference type="Pfam" id="PF03765">
    <property type="entry name" value="CRAL_TRIO_N"/>
    <property type="match status" value="1"/>
</dbReference>
<accession>A0A545VNH7</accession>
<dbReference type="Gene3D" id="1.10.8.20">
    <property type="entry name" value="N-terminal domain of phosphatidylinositol transfer protein sec14p"/>
    <property type="match status" value="1"/>
</dbReference>
<dbReference type="Gene3D" id="3.40.525.10">
    <property type="entry name" value="CRAL-TRIO lipid binding domain"/>
    <property type="match status" value="1"/>
</dbReference>